<dbReference type="Gene3D" id="1.20.5.1930">
    <property type="match status" value="1"/>
</dbReference>
<keyword evidence="3" id="KW-0597">Phosphoprotein</keyword>
<dbReference type="CDD" id="cd16917">
    <property type="entry name" value="HATPase_UhpB-NarQ-NarX-like"/>
    <property type="match status" value="1"/>
</dbReference>
<evidence type="ECO:0000256" key="4">
    <source>
        <dbReference type="ARBA" id="ARBA00022679"/>
    </source>
</evidence>
<comment type="catalytic activity">
    <reaction evidence="1">
        <text>ATP + protein L-histidine = ADP + protein N-phospho-L-histidine.</text>
        <dbReference type="EC" id="2.7.13.3"/>
    </reaction>
</comment>
<keyword evidence="9" id="KW-0812">Transmembrane</keyword>
<evidence type="ECO:0000256" key="7">
    <source>
        <dbReference type="ARBA" id="ARBA00022840"/>
    </source>
</evidence>
<dbReference type="InterPro" id="IPR011712">
    <property type="entry name" value="Sig_transdc_His_kin_sub3_dim/P"/>
</dbReference>
<protein>
    <recommendedName>
        <fullName evidence="2">histidine kinase</fullName>
        <ecNumber evidence="2">2.7.13.3</ecNumber>
    </recommendedName>
</protein>
<keyword evidence="5" id="KW-0547">Nucleotide-binding</keyword>
<accession>A0ABZ2UW41</accession>
<dbReference type="InterPro" id="IPR003594">
    <property type="entry name" value="HATPase_dom"/>
</dbReference>
<keyword evidence="7" id="KW-0067">ATP-binding</keyword>
<dbReference type="Pfam" id="PF07730">
    <property type="entry name" value="HisKA_3"/>
    <property type="match status" value="1"/>
</dbReference>
<keyword evidence="8" id="KW-0902">Two-component regulatory system</keyword>
<evidence type="ECO:0000313" key="11">
    <source>
        <dbReference type="EMBL" id="WZB89120.1"/>
    </source>
</evidence>
<name>A0ABZ2UW41_9CYAN</name>
<keyword evidence="12" id="KW-1185">Reference proteome</keyword>
<evidence type="ECO:0000256" key="3">
    <source>
        <dbReference type="ARBA" id="ARBA00022553"/>
    </source>
</evidence>
<dbReference type="RefSeq" id="WP_353932024.1">
    <property type="nucleotide sequence ID" value="NZ_CP150886.1"/>
</dbReference>
<evidence type="ECO:0000256" key="6">
    <source>
        <dbReference type="ARBA" id="ARBA00022777"/>
    </source>
</evidence>
<feature type="transmembrane region" description="Helical" evidence="9">
    <location>
        <begin position="70"/>
        <end position="87"/>
    </location>
</feature>
<feature type="transmembrane region" description="Helical" evidence="9">
    <location>
        <begin position="39"/>
        <end position="58"/>
    </location>
</feature>
<dbReference type="InterPro" id="IPR036890">
    <property type="entry name" value="HATPase_C_sf"/>
</dbReference>
<keyword evidence="6 11" id="KW-0418">Kinase</keyword>
<dbReference type="GO" id="GO:0016301">
    <property type="term" value="F:kinase activity"/>
    <property type="evidence" value="ECO:0007669"/>
    <property type="project" value="UniProtKB-KW"/>
</dbReference>
<feature type="transmembrane region" description="Helical" evidence="9">
    <location>
        <begin position="12"/>
        <end position="33"/>
    </location>
</feature>
<sequence length="399" mass="44774">MSRPIQFNNHPFRFLLYLEWVLLGLSASVVIISPPSTRFPVQFPELTIISLIIFGFMGLRLPTSNNVAKVIYTALEVLLILIAGYSGGKIARLFPFFYLILVTRSCLIFKLPGRLTITLLSFILFLFTLRERLPPHRLPPAAQERFRFFSFVFTVLFALGLVFVLLLMNAVLSERESRDKLASANEKLRQYALQIENQATLEERNRIAREIHDSLGHSLTALNLQLETALKLSKSDIPRAMTFLATAKELGSKALQDVRQSVSTMRTQALQEKSLANSVGILAADFQHSTGVLVNCQIDLKDPVPIEMNTPIYRIIQESMTNISKYAQASTVNLELISDTDSIQLIIEDNGRGFNIEQNTTGFGLQSMRDRTLALNGEFNIISARNAGCKIKVAIPLNR</sequence>
<evidence type="ECO:0000256" key="1">
    <source>
        <dbReference type="ARBA" id="ARBA00000085"/>
    </source>
</evidence>
<dbReference type="InterPro" id="IPR050482">
    <property type="entry name" value="Sensor_HK_TwoCompSys"/>
</dbReference>
<evidence type="ECO:0000256" key="2">
    <source>
        <dbReference type="ARBA" id="ARBA00012438"/>
    </source>
</evidence>
<feature type="transmembrane region" description="Helical" evidence="9">
    <location>
        <begin position="107"/>
        <end position="127"/>
    </location>
</feature>
<dbReference type="Gene3D" id="3.30.565.10">
    <property type="entry name" value="Histidine kinase-like ATPase, C-terminal domain"/>
    <property type="match status" value="1"/>
</dbReference>
<keyword evidence="4" id="KW-0808">Transferase</keyword>
<evidence type="ECO:0000256" key="8">
    <source>
        <dbReference type="ARBA" id="ARBA00023012"/>
    </source>
</evidence>
<proteinExistence type="predicted"/>
<evidence type="ECO:0000256" key="9">
    <source>
        <dbReference type="SAM" id="Phobius"/>
    </source>
</evidence>
<organism evidence="11 12">
    <name type="scientific">Okeanomitos corallinicola TIOX110</name>
    <dbReference type="NCBI Taxonomy" id="3133117"/>
    <lineage>
        <taxon>Bacteria</taxon>
        <taxon>Bacillati</taxon>
        <taxon>Cyanobacteriota</taxon>
        <taxon>Cyanophyceae</taxon>
        <taxon>Nostocales</taxon>
        <taxon>Aphanizomenonaceae</taxon>
        <taxon>Okeanomitos</taxon>
    </lineage>
</organism>
<dbReference type="EC" id="2.7.13.3" evidence="2"/>
<dbReference type="InterPro" id="IPR005467">
    <property type="entry name" value="His_kinase_dom"/>
</dbReference>
<feature type="transmembrane region" description="Helical" evidence="9">
    <location>
        <begin position="148"/>
        <end position="172"/>
    </location>
</feature>
<dbReference type="PANTHER" id="PTHR24421">
    <property type="entry name" value="NITRATE/NITRITE SENSOR PROTEIN NARX-RELATED"/>
    <property type="match status" value="1"/>
</dbReference>
<dbReference type="PANTHER" id="PTHR24421:SF10">
    <property type="entry name" value="NITRATE_NITRITE SENSOR PROTEIN NARQ"/>
    <property type="match status" value="1"/>
</dbReference>
<evidence type="ECO:0000259" key="10">
    <source>
        <dbReference type="PROSITE" id="PS50109"/>
    </source>
</evidence>
<dbReference type="PROSITE" id="PS50109">
    <property type="entry name" value="HIS_KIN"/>
    <property type="match status" value="1"/>
</dbReference>
<evidence type="ECO:0000256" key="5">
    <source>
        <dbReference type="ARBA" id="ARBA00022741"/>
    </source>
</evidence>
<dbReference type="SMART" id="SM00387">
    <property type="entry name" value="HATPase_c"/>
    <property type="match status" value="1"/>
</dbReference>
<keyword evidence="9" id="KW-0472">Membrane</keyword>
<reference evidence="11 12" key="1">
    <citation type="submission" date="2024-04" db="EMBL/GenBank/DDBJ databases">
        <title>Okeanomitos corallinicola gen. &amp; sp. nov. (Nostocales, Cyanobacteria), a new toxic marine heterocyst-forming cyanobacterium from a coral reef.</title>
        <authorList>
            <person name="Li H."/>
            <person name="Li R."/>
            <person name="Kang J."/>
            <person name="Hii K.S."/>
            <person name="Mohamed H.F."/>
            <person name="Xu X."/>
            <person name="Luo Z."/>
        </authorList>
    </citation>
    <scope>NUCLEOTIDE SEQUENCE [LARGE SCALE GENOMIC DNA]</scope>
    <source>
        <strain evidence="11 12">TIOX110</strain>
    </source>
</reference>
<dbReference type="Proteomes" id="UP001483337">
    <property type="component" value="Chromosome"/>
</dbReference>
<evidence type="ECO:0000313" key="12">
    <source>
        <dbReference type="Proteomes" id="UP001483337"/>
    </source>
</evidence>
<gene>
    <name evidence="11" type="ORF">WJM97_05425</name>
</gene>
<dbReference type="SUPFAM" id="SSF55874">
    <property type="entry name" value="ATPase domain of HSP90 chaperone/DNA topoisomerase II/histidine kinase"/>
    <property type="match status" value="1"/>
</dbReference>
<keyword evidence="9" id="KW-1133">Transmembrane helix</keyword>
<dbReference type="EMBL" id="CP150886">
    <property type="protein sequence ID" value="WZB89120.1"/>
    <property type="molecule type" value="Genomic_DNA"/>
</dbReference>
<feature type="domain" description="Histidine kinase" evidence="10">
    <location>
        <begin position="312"/>
        <end position="399"/>
    </location>
</feature>
<dbReference type="Pfam" id="PF02518">
    <property type="entry name" value="HATPase_c"/>
    <property type="match status" value="1"/>
</dbReference>